<feature type="transmembrane region" description="Helical" evidence="1">
    <location>
        <begin position="176"/>
        <end position="196"/>
    </location>
</feature>
<feature type="transmembrane region" description="Helical" evidence="1">
    <location>
        <begin position="148"/>
        <end position="170"/>
    </location>
</feature>
<dbReference type="RefSeq" id="WP_069911642.1">
    <property type="nucleotide sequence ID" value="NZ_LAJE02000335.1"/>
</dbReference>
<dbReference type="AlphaFoldDB" id="A0A1E5XKG5"/>
<protein>
    <recommendedName>
        <fullName evidence="2">CAAX prenyl protease 2/Lysostaphin resistance protein A-like domain-containing protein</fullName>
    </recommendedName>
</protein>
<dbReference type="GO" id="GO:0080120">
    <property type="term" value="P:CAAX-box protein maturation"/>
    <property type="evidence" value="ECO:0007669"/>
    <property type="project" value="UniProtKB-ARBA"/>
</dbReference>
<feature type="transmembrane region" description="Helical" evidence="1">
    <location>
        <begin position="235"/>
        <end position="256"/>
    </location>
</feature>
<dbReference type="InterPro" id="IPR042150">
    <property type="entry name" value="MmRce1-like"/>
</dbReference>
<keyword evidence="4" id="KW-1185">Reference proteome</keyword>
<dbReference type="Pfam" id="PF02517">
    <property type="entry name" value="Rce1-like"/>
    <property type="match status" value="1"/>
</dbReference>
<dbReference type="PANTHER" id="PTHR35797:SF1">
    <property type="entry name" value="PROTEASE"/>
    <property type="match status" value="1"/>
</dbReference>
<organism evidence="3 4">
    <name type="scientific">Devosia insulae DS-56</name>
    <dbReference type="NCBI Taxonomy" id="1116389"/>
    <lineage>
        <taxon>Bacteria</taxon>
        <taxon>Pseudomonadati</taxon>
        <taxon>Pseudomonadota</taxon>
        <taxon>Alphaproteobacteria</taxon>
        <taxon>Hyphomicrobiales</taxon>
        <taxon>Devosiaceae</taxon>
        <taxon>Devosia</taxon>
    </lineage>
</organism>
<name>A0A1E5XKG5_9HYPH</name>
<reference evidence="3 4" key="1">
    <citation type="journal article" date="2015" name="Genome Announc.">
        <title>Genome Assemblies of Three Soil-Associated Devosia species: D. insulae, D. limi, and D. soli.</title>
        <authorList>
            <person name="Hassan Y.I."/>
            <person name="Lepp D."/>
            <person name="Zhou T."/>
        </authorList>
    </citation>
    <scope>NUCLEOTIDE SEQUENCE [LARGE SCALE GENOMIC DNA]</scope>
    <source>
        <strain evidence="3 4">DS-56</strain>
    </source>
</reference>
<evidence type="ECO:0000256" key="1">
    <source>
        <dbReference type="SAM" id="Phobius"/>
    </source>
</evidence>
<feature type="transmembrane region" description="Helical" evidence="1">
    <location>
        <begin position="7"/>
        <end position="26"/>
    </location>
</feature>
<evidence type="ECO:0000313" key="4">
    <source>
        <dbReference type="Proteomes" id="UP000095463"/>
    </source>
</evidence>
<evidence type="ECO:0000313" key="3">
    <source>
        <dbReference type="EMBL" id="OEO29090.1"/>
    </source>
</evidence>
<evidence type="ECO:0000259" key="2">
    <source>
        <dbReference type="Pfam" id="PF02517"/>
    </source>
</evidence>
<feature type="transmembrane region" description="Helical" evidence="1">
    <location>
        <begin position="32"/>
        <end position="52"/>
    </location>
</feature>
<feature type="transmembrane region" description="Helical" evidence="1">
    <location>
        <begin position="110"/>
        <end position="127"/>
    </location>
</feature>
<feature type="transmembrane region" description="Helical" evidence="1">
    <location>
        <begin position="208"/>
        <end position="229"/>
    </location>
</feature>
<dbReference type="GO" id="GO:0004175">
    <property type="term" value="F:endopeptidase activity"/>
    <property type="evidence" value="ECO:0007669"/>
    <property type="project" value="UniProtKB-ARBA"/>
</dbReference>
<keyword evidence="1" id="KW-0812">Transmembrane</keyword>
<keyword evidence="1" id="KW-0472">Membrane</keyword>
<sequence>MNDIAKASIFYAMTLAQSVAVALFVTPVLGQFAVALVMFTPLISVLVMKLVITREGYRLSGWSELGLRRLGLRQWPIAAGLPLLVLVFAYGVVWSLGIAEFNPSGFRTDGILDILLSLGVTLIFCFGEEIGWRGYLLPKLMSLGHRKALLLSGLMQAIWHLPFILFTSFYHGEGNTWIIVPLFLTTMTIAGILFGYLRIVSKSTWPAVIAHAVFNVYWNLFNAMTIAASPLAYEYLAGESGLLTLAAVALSAFILIRRMEDPRHGVSLSTDLPNRALA</sequence>
<accession>A0A1E5XKG5</accession>
<feature type="domain" description="CAAX prenyl protease 2/Lysostaphin resistance protein A-like" evidence="2">
    <location>
        <begin position="114"/>
        <end position="216"/>
    </location>
</feature>
<gene>
    <name evidence="3" type="ORF">VW23_002540</name>
</gene>
<dbReference type="InterPro" id="IPR003675">
    <property type="entry name" value="Rce1/LyrA-like_dom"/>
</dbReference>
<dbReference type="OrthoDB" id="7961632at2"/>
<dbReference type="PANTHER" id="PTHR35797">
    <property type="entry name" value="PROTEASE-RELATED"/>
    <property type="match status" value="1"/>
</dbReference>
<dbReference type="EMBL" id="LAJE02000335">
    <property type="protein sequence ID" value="OEO29090.1"/>
    <property type="molecule type" value="Genomic_DNA"/>
</dbReference>
<proteinExistence type="predicted"/>
<dbReference type="Proteomes" id="UP000095463">
    <property type="component" value="Unassembled WGS sequence"/>
</dbReference>
<keyword evidence="1" id="KW-1133">Transmembrane helix</keyword>
<comment type="caution">
    <text evidence="3">The sequence shown here is derived from an EMBL/GenBank/DDBJ whole genome shotgun (WGS) entry which is preliminary data.</text>
</comment>
<feature type="transmembrane region" description="Helical" evidence="1">
    <location>
        <begin position="77"/>
        <end position="98"/>
    </location>
</feature>